<keyword evidence="2" id="KW-1185">Reference proteome</keyword>
<dbReference type="Proteomes" id="UP000747542">
    <property type="component" value="Unassembled WGS sequence"/>
</dbReference>
<organism evidence="1 2">
    <name type="scientific">Homarus americanus</name>
    <name type="common">American lobster</name>
    <dbReference type="NCBI Taxonomy" id="6706"/>
    <lineage>
        <taxon>Eukaryota</taxon>
        <taxon>Metazoa</taxon>
        <taxon>Ecdysozoa</taxon>
        <taxon>Arthropoda</taxon>
        <taxon>Crustacea</taxon>
        <taxon>Multicrustacea</taxon>
        <taxon>Malacostraca</taxon>
        <taxon>Eumalacostraca</taxon>
        <taxon>Eucarida</taxon>
        <taxon>Decapoda</taxon>
        <taxon>Pleocyemata</taxon>
        <taxon>Astacidea</taxon>
        <taxon>Nephropoidea</taxon>
        <taxon>Nephropidae</taxon>
        <taxon>Homarus</taxon>
    </lineage>
</organism>
<protein>
    <submittedName>
        <fullName evidence="1">ZBED8-like 3</fullName>
    </submittedName>
</protein>
<evidence type="ECO:0000313" key="2">
    <source>
        <dbReference type="Proteomes" id="UP000747542"/>
    </source>
</evidence>
<gene>
    <name evidence="1" type="primary">Zbed8-L3</name>
    <name evidence="1" type="ORF">Hamer_G004224</name>
</gene>
<dbReference type="AlphaFoldDB" id="A0A8J5JNN9"/>
<sequence length="126" mass="14483">MKSIEAKAMISYLADIFGKLNALNKELQGEQKTLMDCKTKMFGFISKLGFLKAHVLRNNLSHFPHLSKCVPSQNVLQIISENLSNLHDDLSDRFFDLKQINFPSWVAQPFLFTWENNDCLAKMESD</sequence>
<accession>A0A8J5JNN9</accession>
<comment type="caution">
    <text evidence="1">The sequence shown here is derived from an EMBL/GenBank/DDBJ whole genome shotgun (WGS) entry which is preliminary data.</text>
</comment>
<dbReference type="EMBL" id="JAHLQT010033114">
    <property type="protein sequence ID" value="KAG7159573.1"/>
    <property type="molecule type" value="Genomic_DNA"/>
</dbReference>
<dbReference type="PANTHER" id="PTHR45913">
    <property type="entry name" value="EPM2A-INTERACTING PROTEIN 1"/>
    <property type="match status" value="1"/>
</dbReference>
<dbReference type="PANTHER" id="PTHR45913:SF19">
    <property type="entry name" value="LOW QUALITY PROTEIN: ZINC FINGER BED DOMAIN-CONTAINING PROTEIN 5-LIKE"/>
    <property type="match status" value="1"/>
</dbReference>
<reference evidence="1" key="1">
    <citation type="journal article" date="2021" name="Sci. Adv.">
        <title>The American lobster genome reveals insights on longevity, neural, and immune adaptations.</title>
        <authorList>
            <person name="Polinski J.M."/>
            <person name="Zimin A.V."/>
            <person name="Clark K.F."/>
            <person name="Kohn A.B."/>
            <person name="Sadowski N."/>
            <person name="Timp W."/>
            <person name="Ptitsyn A."/>
            <person name="Khanna P."/>
            <person name="Romanova D.Y."/>
            <person name="Williams P."/>
            <person name="Greenwood S.J."/>
            <person name="Moroz L.L."/>
            <person name="Walt D.R."/>
            <person name="Bodnar A.G."/>
        </authorList>
    </citation>
    <scope>NUCLEOTIDE SEQUENCE</scope>
    <source>
        <strain evidence="1">GMGI-L3</strain>
    </source>
</reference>
<name>A0A8J5JNN9_HOMAM</name>
<evidence type="ECO:0000313" key="1">
    <source>
        <dbReference type="EMBL" id="KAG7159573.1"/>
    </source>
</evidence>
<proteinExistence type="predicted"/>